<dbReference type="Proteomes" id="UP000245728">
    <property type="component" value="Chromosome"/>
</dbReference>
<organism evidence="8 9">
    <name type="scientific">Saliniradius amylolyticus</name>
    <dbReference type="NCBI Taxonomy" id="2183582"/>
    <lineage>
        <taxon>Bacteria</taxon>
        <taxon>Pseudomonadati</taxon>
        <taxon>Pseudomonadota</taxon>
        <taxon>Gammaproteobacteria</taxon>
        <taxon>Alteromonadales</taxon>
        <taxon>Alteromonadaceae</taxon>
        <taxon>Saliniradius</taxon>
    </lineage>
</organism>
<comment type="cofactor">
    <cofactor evidence="1">
        <name>Mn(2+)</name>
        <dbReference type="ChEBI" id="CHEBI:29035"/>
    </cofactor>
</comment>
<dbReference type="GO" id="GO:0046872">
    <property type="term" value="F:metal ion binding"/>
    <property type="evidence" value="ECO:0007669"/>
    <property type="project" value="UniProtKB-KW"/>
</dbReference>
<sequence>MNKQTFLQRFYHKQPVHRERDFPLPKPGRPAAVLIPIVERPRLSIILTRRAAHLKHHASQISFPGGRFEATDRNLQHTSLRETEEEIGLSPSKVRVLGQLPPYRTISGYQVVPFVGLVKPPFELEKDPNEVESIFEVPLEYVMDLTNHHPHWIERGSDRHTVYFIPWKNTAIWGATAAFIRNLAHHLAD</sequence>
<dbReference type="PROSITE" id="PS51462">
    <property type="entry name" value="NUDIX"/>
    <property type="match status" value="1"/>
</dbReference>
<dbReference type="InterPro" id="IPR015797">
    <property type="entry name" value="NUDIX_hydrolase-like_dom_sf"/>
</dbReference>
<name>A0A2S2E3M4_9ALTE</name>
<evidence type="ECO:0000313" key="9">
    <source>
        <dbReference type="Proteomes" id="UP000245728"/>
    </source>
</evidence>
<evidence type="ECO:0000256" key="4">
    <source>
        <dbReference type="ARBA" id="ARBA00022801"/>
    </source>
</evidence>
<dbReference type="CDD" id="cd03426">
    <property type="entry name" value="NUDIX_CoAse_Nudt7"/>
    <property type="match status" value="1"/>
</dbReference>
<evidence type="ECO:0000256" key="6">
    <source>
        <dbReference type="ARBA" id="ARBA00023211"/>
    </source>
</evidence>
<evidence type="ECO:0000256" key="1">
    <source>
        <dbReference type="ARBA" id="ARBA00001936"/>
    </source>
</evidence>
<gene>
    <name evidence="8" type="ORF">HMF8227_01783</name>
</gene>
<dbReference type="Gene3D" id="3.90.79.10">
    <property type="entry name" value="Nucleoside Triphosphate Pyrophosphohydrolase"/>
    <property type="match status" value="1"/>
</dbReference>
<keyword evidence="4 8" id="KW-0378">Hydrolase</keyword>
<dbReference type="KEGG" id="salh:HMF8227_01783"/>
<dbReference type="PANTHER" id="PTHR12992:SF11">
    <property type="entry name" value="MITOCHONDRIAL COENZYME A DIPHOSPHATASE NUDT8"/>
    <property type="match status" value="1"/>
</dbReference>
<keyword evidence="9" id="KW-1185">Reference proteome</keyword>
<dbReference type="InterPro" id="IPR000086">
    <property type="entry name" value="NUDIX_hydrolase_dom"/>
</dbReference>
<dbReference type="AlphaFoldDB" id="A0A2S2E3M4"/>
<evidence type="ECO:0000259" key="7">
    <source>
        <dbReference type="PROSITE" id="PS51462"/>
    </source>
</evidence>
<evidence type="ECO:0000256" key="2">
    <source>
        <dbReference type="ARBA" id="ARBA00001946"/>
    </source>
</evidence>
<keyword evidence="6" id="KW-0464">Manganese</keyword>
<evidence type="ECO:0000256" key="5">
    <source>
        <dbReference type="ARBA" id="ARBA00022842"/>
    </source>
</evidence>
<dbReference type="NCBIfam" id="NF007980">
    <property type="entry name" value="PRK10707.1"/>
    <property type="match status" value="1"/>
</dbReference>
<evidence type="ECO:0000313" key="8">
    <source>
        <dbReference type="EMBL" id="AWL12256.1"/>
    </source>
</evidence>
<dbReference type="Pfam" id="PF00293">
    <property type="entry name" value="NUDIX"/>
    <property type="match status" value="1"/>
</dbReference>
<dbReference type="EMBL" id="CP029347">
    <property type="protein sequence ID" value="AWL12256.1"/>
    <property type="molecule type" value="Genomic_DNA"/>
</dbReference>
<dbReference type="EC" id="3.6.1.-" evidence="8"/>
<feature type="domain" description="Nudix hydrolase" evidence="7">
    <location>
        <begin position="28"/>
        <end position="159"/>
    </location>
</feature>
<comment type="cofactor">
    <cofactor evidence="2">
        <name>Mg(2+)</name>
        <dbReference type="ChEBI" id="CHEBI:18420"/>
    </cofactor>
</comment>
<reference evidence="8 9" key="1">
    <citation type="submission" date="2018-05" db="EMBL/GenBank/DDBJ databases">
        <title>Salinimonas sp. HMF8227 Genome sequencing and assembly.</title>
        <authorList>
            <person name="Kang H."/>
            <person name="Kang J."/>
            <person name="Cha I."/>
            <person name="Kim H."/>
            <person name="Joh K."/>
        </authorList>
    </citation>
    <scope>NUCLEOTIDE SEQUENCE [LARGE SCALE GENOMIC DNA]</scope>
    <source>
        <strain evidence="8 9">HMF8227</strain>
    </source>
</reference>
<dbReference type="GO" id="GO:0010945">
    <property type="term" value="F:coenzyme A diphosphatase activity"/>
    <property type="evidence" value="ECO:0007669"/>
    <property type="project" value="InterPro"/>
</dbReference>
<keyword evidence="5" id="KW-0460">Magnesium</keyword>
<dbReference type="RefSeq" id="WP_109339848.1">
    <property type="nucleotide sequence ID" value="NZ_CP029347.1"/>
</dbReference>
<protein>
    <submittedName>
        <fullName evidence="8">Putative Nudix hydrolase NudL</fullName>
        <ecNumber evidence="8">3.6.1.-</ecNumber>
    </submittedName>
</protein>
<proteinExistence type="predicted"/>
<dbReference type="InterPro" id="IPR045121">
    <property type="entry name" value="CoAse"/>
</dbReference>
<evidence type="ECO:0000256" key="3">
    <source>
        <dbReference type="ARBA" id="ARBA00022723"/>
    </source>
</evidence>
<dbReference type="OrthoDB" id="9802805at2"/>
<keyword evidence="3" id="KW-0479">Metal-binding</keyword>
<dbReference type="SUPFAM" id="SSF55811">
    <property type="entry name" value="Nudix"/>
    <property type="match status" value="1"/>
</dbReference>
<dbReference type="PANTHER" id="PTHR12992">
    <property type="entry name" value="NUDIX HYDROLASE"/>
    <property type="match status" value="1"/>
</dbReference>
<accession>A0A2S2E3M4</accession>